<dbReference type="AlphaFoldDB" id="A0A9E2F138"/>
<dbReference type="PANTHER" id="PTHR33529:SF6">
    <property type="entry name" value="YJGP_YJGQ FAMILY PERMEASE"/>
    <property type="match status" value="1"/>
</dbReference>
<evidence type="ECO:0000256" key="4">
    <source>
        <dbReference type="ARBA" id="ARBA00022989"/>
    </source>
</evidence>
<keyword evidence="2" id="KW-1003">Cell membrane</keyword>
<keyword evidence="5 6" id="KW-0472">Membrane</keyword>
<keyword evidence="4 6" id="KW-1133">Transmembrane helix</keyword>
<keyword evidence="3 6" id="KW-0812">Transmembrane</keyword>
<dbReference type="GO" id="GO:0043190">
    <property type="term" value="C:ATP-binding cassette (ABC) transporter complex"/>
    <property type="evidence" value="ECO:0007669"/>
    <property type="project" value="TreeGrafter"/>
</dbReference>
<organism evidence="7 8">
    <name type="scientific">Psychracetigena formicireducens</name>
    <dbReference type="NCBI Taxonomy" id="2986056"/>
    <lineage>
        <taxon>Bacteria</taxon>
        <taxon>Bacillati</taxon>
        <taxon>Candidatus Lithacetigenota</taxon>
        <taxon>Candidatus Psychracetigena</taxon>
    </lineage>
</organism>
<feature type="transmembrane region" description="Helical" evidence="6">
    <location>
        <begin position="99"/>
        <end position="122"/>
    </location>
</feature>
<evidence type="ECO:0000313" key="8">
    <source>
        <dbReference type="Proteomes" id="UP000811545"/>
    </source>
</evidence>
<sequence>MRILDRYLAAGFLRAYFLASVIFIAIYQVVDLFEKSDEWIAIGLPVVTMINYYLNRAPEVFIIIGSLSCIMAVLFWLGRLVRKNEFAAMMAAGVSSYRAMLPLLAAAFLVSLFAAFVGEVVAPEATRRANIIEKTRRGDISPLILTNLLLYGESGNIFFAREFNGETNTIIGLEVLRFSRDGVLEWRVNAEGAVWQNNRWVLCGGFTVKYVDGERVFGPEPLKELDVVETPTDFLVGEKKVAELTFQELRMRIRALKGGGLLPREELVAIHSRLSRPIANPIVVLISIPFVMGAKKVGVAAGFGGALGLAFIYLVLFNLGQLLGKGVLPPVIGAWLANIVFIVAAICFIKKTSF</sequence>
<feature type="transmembrane region" description="Helical" evidence="6">
    <location>
        <begin position="7"/>
        <end position="27"/>
    </location>
</feature>
<feature type="transmembrane region" description="Helical" evidence="6">
    <location>
        <begin position="39"/>
        <end position="54"/>
    </location>
</feature>
<evidence type="ECO:0000313" key="7">
    <source>
        <dbReference type="EMBL" id="MBT9145049.1"/>
    </source>
</evidence>
<dbReference type="PANTHER" id="PTHR33529">
    <property type="entry name" value="SLR0882 PROTEIN-RELATED"/>
    <property type="match status" value="1"/>
</dbReference>
<evidence type="ECO:0000256" key="2">
    <source>
        <dbReference type="ARBA" id="ARBA00022475"/>
    </source>
</evidence>
<evidence type="ECO:0000256" key="6">
    <source>
        <dbReference type="SAM" id="Phobius"/>
    </source>
</evidence>
<reference evidence="7 8" key="1">
    <citation type="journal article" date="2021" name="bioRxiv">
        <title>Unique metabolic strategies in Hadean analogues reveal hints for primordial physiology.</title>
        <authorList>
            <person name="Nobu M.K."/>
            <person name="Nakai R."/>
            <person name="Tamazawa S."/>
            <person name="Mori H."/>
            <person name="Toyoda A."/>
            <person name="Ijiri A."/>
            <person name="Suzuki S."/>
            <person name="Kurokawa K."/>
            <person name="Kamagata Y."/>
            <person name="Tamaki H."/>
        </authorList>
    </citation>
    <scope>NUCLEOTIDE SEQUENCE [LARGE SCALE GENOMIC DNA]</scope>
    <source>
        <strain evidence="7">BS525</strain>
    </source>
</reference>
<feature type="transmembrane region" description="Helical" evidence="6">
    <location>
        <begin position="297"/>
        <end position="316"/>
    </location>
</feature>
<accession>A0A9E2F138</accession>
<dbReference type="Proteomes" id="UP000811545">
    <property type="component" value="Unassembled WGS sequence"/>
</dbReference>
<dbReference type="GO" id="GO:0015920">
    <property type="term" value="P:lipopolysaccharide transport"/>
    <property type="evidence" value="ECO:0007669"/>
    <property type="project" value="TreeGrafter"/>
</dbReference>
<comment type="caution">
    <text evidence="7">The sequence shown here is derived from an EMBL/GenBank/DDBJ whole genome shotgun (WGS) entry which is preliminary data.</text>
</comment>
<dbReference type="Pfam" id="PF03739">
    <property type="entry name" value="LptF_LptG"/>
    <property type="match status" value="1"/>
</dbReference>
<proteinExistence type="predicted"/>
<feature type="transmembrane region" description="Helical" evidence="6">
    <location>
        <begin position="61"/>
        <end position="79"/>
    </location>
</feature>
<feature type="transmembrane region" description="Helical" evidence="6">
    <location>
        <begin position="328"/>
        <end position="349"/>
    </location>
</feature>
<protein>
    <recommendedName>
        <fullName evidence="9">YjgP/YjgQ family permease</fullName>
    </recommendedName>
</protein>
<dbReference type="EMBL" id="QLTW01000043">
    <property type="protein sequence ID" value="MBT9145049.1"/>
    <property type="molecule type" value="Genomic_DNA"/>
</dbReference>
<evidence type="ECO:0000256" key="5">
    <source>
        <dbReference type="ARBA" id="ARBA00023136"/>
    </source>
</evidence>
<evidence type="ECO:0000256" key="3">
    <source>
        <dbReference type="ARBA" id="ARBA00022692"/>
    </source>
</evidence>
<comment type="subcellular location">
    <subcellularLocation>
        <location evidence="1">Cell membrane</location>
        <topology evidence="1">Multi-pass membrane protein</topology>
    </subcellularLocation>
</comment>
<dbReference type="InterPro" id="IPR005495">
    <property type="entry name" value="LptG/LptF_permease"/>
</dbReference>
<gene>
    <name evidence="7" type="ORF">DDT42_00914</name>
</gene>
<evidence type="ECO:0000256" key="1">
    <source>
        <dbReference type="ARBA" id="ARBA00004651"/>
    </source>
</evidence>
<name>A0A9E2F138_PSYF1</name>
<evidence type="ECO:0008006" key="9">
    <source>
        <dbReference type="Google" id="ProtNLM"/>
    </source>
</evidence>